<keyword evidence="1" id="KW-1133">Transmembrane helix</keyword>
<feature type="transmembrane region" description="Helical" evidence="1">
    <location>
        <begin position="26"/>
        <end position="48"/>
    </location>
</feature>
<keyword evidence="1" id="KW-0812">Transmembrane</keyword>
<sequence>MEIFLALMAQPIAIAVWARWMRGFPLLGTVLAMMIANVVVANLVGGLYPAGVLPDTTPGLDTIGETLSPVPDLDLHLTLLTLAVTGIAAMLTVALSARRWAA</sequence>
<feature type="transmembrane region" description="Helical" evidence="1">
    <location>
        <begin position="75"/>
        <end position="97"/>
    </location>
</feature>
<dbReference type="Proteomes" id="UP001242480">
    <property type="component" value="Unassembled WGS sequence"/>
</dbReference>
<organism evidence="2 3">
    <name type="scientific">Labrys wisconsinensis</name>
    <dbReference type="NCBI Taxonomy" id="425677"/>
    <lineage>
        <taxon>Bacteria</taxon>
        <taxon>Pseudomonadati</taxon>
        <taxon>Pseudomonadota</taxon>
        <taxon>Alphaproteobacteria</taxon>
        <taxon>Hyphomicrobiales</taxon>
        <taxon>Xanthobacteraceae</taxon>
        <taxon>Labrys</taxon>
    </lineage>
</organism>
<keyword evidence="1" id="KW-0472">Membrane</keyword>
<evidence type="ECO:0000256" key="1">
    <source>
        <dbReference type="SAM" id="Phobius"/>
    </source>
</evidence>
<evidence type="ECO:0000313" key="3">
    <source>
        <dbReference type="Proteomes" id="UP001242480"/>
    </source>
</evidence>
<protein>
    <submittedName>
        <fullName evidence="2">Uncharacterized protein</fullName>
    </submittedName>
</protein>
<gene>
    <name evidence="2" type="ORF">QO011_007552</name>
</gene>
<evidence type="ECO:0000313" key="2">
    <source>
        <dbReference type="EMBL" id="MDQ0474511.1"/>
    </source>
</evidence>
<name>A0ABU0JM01_9HYPH</name>
<reference evidence="2 3" key="1">
    <citation type="submission" date="2023-07" db="EMBL/GenBank/DDBJ databases">
        <title>Genomic Encyclopedia of Type Strains, Phase IV (KMG-IV): sequencing the most valuable type-strain genomes for metagenomic binning, comparative biology and taxonomic classification.</title>
        <authorList>
            <person name="Goeker M."/>
        </authorList>
    </citation>
    <scope>NUCLEOTIDE SEQUENCE [LARGE SCALE GENOMIC DNA]</scope>
    <source>
        <strain evidence="2 3">DSM 19619</strain>
    </source>
</reference>
<proteinExistence type="predicted"/>
<comment type="caution">
    <text evidence="2">The sequence shown here is derived from an EMBL/GenBank/DDBJ whole genome shotgun (WGS) entry which is preliminary data.</text>
</comment>
<accession>A0ABU0JM01</accession>
<keyword evidence="3" id="KW-1185">Reference proteome</keyword>
<dbReference type="EMBL" id="JAUSVX010000023">
    <property type="protein sequence ID" value="MDQ0474511.1"/>
    <property type="molecule type" value="Genomic_DNA"/>
</dbReference>